<protein>
    <submittedName>
        <fullName evidence="2">Uncharacterized protein</fullName>
    </submittedName>
</protein>
<sequence length="148" mass="16136">MLPDTPEAQRIQRHPRRDPLKEDQEQHFIQAFSFFPPLPSWGSVSVCVTLLCPYLVPLPSSLSSLALGSSALTSQRGGAVSRTAERDVLALSLAVALVKGERGTEAAYRQQDEPGIQGHEGRDGEVMGGGAREGWREGSIVECEEERH</sequence>
<gene>
    <name evidence="2" type="ORF">E2C01_102724</name>
</gene>
<feature type="region of interest" description="Disordered" evidence="1">
    <location>
        <begin position="104"/>
        <end position="148"/>
    </location>
</feature>
<accession>A0A5B7K8Z0</accession>
<dbReference type="AlphaFoldDB" id="A0A5B7K8Z0"/>
<evidence type="ECO:0000256" key="1">
    <source>
        <dbReference type="SAM" id="MobiDB-lite"/>
    </source>
</evidence>
<reference evidence="2 3" key="1">
    <citation type="submission" date="2019-05" db="EMBL/GenBank/DDBJ databases">
        <title>Another draft genome of Portunus trituberculatus and its Hox gene families provides insights of decapod evolution.</title>
        <authorList>
            <person name="Jeong J.-H."/>
            <person name="Song I."/>
            <person name="Kim S."/>
            <person name="Choi T."/>
            <person name="Kim D."/>
            <person name="Ryu S."/>
            <person name="Kim W."/>
        </authorList>
    </citation>
    <scope>NUCLEOTIDE SEQUENCE [LARGE SCALE GENOMIC DNA]</scope>
    <source>
        <tissue evidence="2">Muscle</tissue>
    </source>
</reference>
<proteinExistence type="predicted"/>
<evidence type="ECO:0000313" key="3">
    <source>
        <dbReference type="Proteomes" id="UP000324222"/>
    </source>
</evidence>
<feature type="region of interest" description="Disordered" evidence="1">
    <location>
        <begin position="1"/>
        <end position="20"/>
    </location>
</feature>
<comment type="caution">
    <text evidence="2">The sequence shown here is derived from an EMBL/GenBank/DDBJ whole genome shotgun (WGS) entry which is preliminary data.</text>
</comment>
<dbReference type="EMBL" id="VSRR010153556">
    <property type="protein sequence ID" value="MPD06892.1"/>
    <property type="molecule type" value="Genomic_DNA"/>
</dbReference>
<evidence type="ECO:0000313" key="2">
    <source>
        <dbReference type="EMBL" id="MPD06892.1"/>
    </source>
</evidence>
<dbReference type="Proteomes" id="UP000324222">
    <property type="component" value="Unassembled WGS sequence"/>
</dbReference>
<organism evidence="2 3">
    <name type="scientific">Portunus trituberculatus</name>
    <name type="common">Swimming crab</name>
    <name type="synonym">Neptunus trituberculatus</name>
    <dbReference type="NCBI Taxonomy" id="210409"/>
    <lineage>
        <taxon>Eukaryota</taxon>
        <taxon>Metazoa</taxon>
        <taxon>Ecdysozoa</taxon>
        <taxon>Arthropoda</taxon>
        <taxon>Crustacea</taxon>
        <taxon>Multicrustacea</taxon>
        <taxon>Malacostraca</taxon>
        <taxon>Eumalacostraca</taxon>
        <taxon>Eucarida</taxon>
        <taxon>Decapoda</taxon>
        <taxon>Pleocyemata</taxon>
        <taxon>Brachyura</taxon>
        <taxon>Eubrachyura</taxon>
        <taxon>Portunoidea</taxon>
        <taxon>Portunidae</taxon>
        <taxon>Portuninae</taxon>
        <taxon>Portunus</taxon>
    </lineage>
</organism>
<keyword evidence="3" id="KW-1185">Reference proteome</keyword>
<name>A0A5B7K8Z0_PORTR</name>